<dbReference type="Proteomes" id="UP001610563">
    <property type="component" value="Unassembled WGS sequence"/>
</dbReference>
<reference evidence="3 4" key="1">
    <citation type="submission" date="2024-07" db="EMBL/GenBank/DDBJ databases">
        <title>Section-level genome sequencing and comparative genomics of Aspergillus sections Usti and Cavernicolus.</title>
        <authorList>
            <consortium name="Lawrence Berkeley National Laboratory"/>
            <person name="Nybo J.L."/>
            <person name="Vesth T.C."/>
            <person name="Theobald S."/>
            <person name="Frisvad J.C."/>
            <person name="Larsen T.O."/>
            <person name="Kjaerboelling I."/>
            <person name="Rothschild-Mancinelli K."/>
            <person name="Lyhne E.K."/>
            <person name="Kogle M.E."/>
            <person name="Barry K."/>
            <person name="Clum A."/>
            <person name="Na H."/>
            <person name="Ledsgaard L."/>
            <person name="Lin J."/>
            <person name="Lipzen A."/>
            <person name="Kuo A."/>
            <person name="Riley R."/>
            <person name="Mondo S."/>
            <person name="Labutti K."/>
            <person name="Haridas S."/>
            <person name="Pangalinan J."/>
            <person name="Salamov A.A."/>
            <person name="Simmons B.A."/>
            <person name="Magnuson J.K."/>
            <person name="Chen J."/>
            <person name="Drula E."/>
            <person name="Henrissat B."/>
            <person name="Wiebenga A."/>
            <person name="Lubbers R.J."/>
            <person name="Gomes A.C."/>
            <person name="Makela M.R."/>
            <person name="Stajich J."/>
            <person name="Grigoriev I.V."/>
            <person name="Mortensen U.H."/>
            <person name="De Vries R.P."/>
            <person name="Baker S.E."/>
            <person name="Andersen M.R."/>
        </authorList>
    </citation>
    <scope>NUCLEOTIDE SEQUENCE [LARGE SCALE GENOMIC DNA]</scope>
    <source>
        <strain evidence="3 4">CBS 209.92</strain>
    </source>
</reference>
<keyword evidence="2" id="KW-0812">Transmembrane</keyword>
<keyword evidence="4" id="KW-1185">Reference proteome</keyword>
<accession>A0ABR4GFM7</accession>
<protein>
    <submittedName>
        <fullName evidence="3">Uncharacterized protein</fullName>
    </submittedName>
</protein>
<feature type="compositionally biased region" description="Acidic residues" evidence="1">
    <location>
        <begin position="284"/>
        <end position="300"/>
    </location>
</feature>
<organism evidence="3 4">
    <name type="scientific">Aspergillus keveii</name>
    <dbReference type="NCBI Taxonomy" id="714993"/>
    <lineage>
        <taxon>Eukaryota</taxon>
        <taxon>Fungi</taxon>
        <taxon>Dikarya</taxon>
        <taxon>Ascomycota</taxon>
        <taxon>Pezizomycotina</taxon>
        <taxon>Eurotiomycetes</taxon>
        <taxon>Eurotiomycetidae</taxon>
        <taxon>Eurotiales</taxon>
        <taxon>Aspergillaceae</taxon>
        <taxon>Aspergillus</taxon>
        <taxon>Aspergillus subgen. Nidulantes</taxon>
    </lineage>
</organism>
<keyword evidence="2" id="KW-0472">Membrane</keyword>
<feature type="region of interest" description="Disordered" evidence="1">
    <location>
        <begin position="270"/>
        <end position="304"/>
    </location>
</feature>
<evidence type="ECO:0000256" key="1">
    <source>
        <dbReference type="SAM" id="MobiDB-lite"/>
    </source>
</evidence>
<comment type="caution">
    <text evidence="3">The sequence shown here is derived from an EMBL/GenBank/DDBJ whole genome shotgun (WGS) entry which is preliminary data.</text>
</comment>
<feature type="transmembrane region" description="Helical" evidence="2">
    <location>
        <begin position="315"/>
        <end position="338"/>
    </location>
</feature>
<evidence type="ECO:0000256" key="2">
    <source>
        <dbReference type="SAM" id="Phobius"/>
    </source>
</evidence>
<name>A0ABR4GFM7_9EURO</name>
<proteinExistence type="predicted"/>
<dbReference type="EMBL" id="JBFTWV010000017">
    <property type="protein sequence ID" value="KAL2797829.1"/>
    <property type="molecule type" value="Genomic_DNA"/>
</dbReference>
<keyword evidence="2" id="KW-1133">Transmembrane helix</keyword>
<sequence>MRHAGLAPFLTTHVHRRPPTNIPNAAKMPTATATLSWTITNWGPLTTPWSLPSACSNQAFIYTTEGPWNSEYPIDAPLVGLYAQCNNNGRASCYPEPTDPNARSALSELRATPTIGGYHAGPIYSPAPECPEGWETVGALGRDGDGPVSRSGLYTVSYEAYPGFPQVGFKDALASLLDPSETAVMCCPSSMTIHSNLVGGCRSTLTDYSISTACVTRLLDSGMAVTDVQSSLSAGLMSWTTSTWTFSASDVSSLVAEAVVDPLVLLHQPTDLAGGSEGESWGGDSEEDAEESTEEEEDPGETNAAAALRGGEGVWGAQGIMLLSGVGSIVAGAAMVLLR</sequence>
<evidence type="ECO:0000313" key="3">
    <source>
        <dbReference type="EMBL" id="KAL2797829.1"/>
    </source>
</evidence>
<gene>
    <name evidence="3" type="ORF">BJX66DRAFT_334826</name>
</gene>
<evidence type="ECO:0000313" key="4">
    <source>
        <dbReference type="Proteomes" id="UP001610563"/>
    </source>
</evidence>